<comment type="caution">
    <text evidence="2">The sequence shown here is derived from an EMBL/GenBank/DDBJ whole genome shotgun (WGS) entry which is preliminary data.</text>
</comment>
<sequence>MVDDDVEDEREVNLEAISSEYGGGLLEKNGDEKFDKDEKDDNVEKDGELDLMESEVDVTLKKRNILTDEDINESAFKMVINIYTKSLIQYFDAQYRDRLAKE</sequence>
<keyword evidence="3" id="KW-1185">Reference proteome</keyword>
<evidence type="ECO:0000313" key="2">
    <source>
        <dbReference type="EMBL" id="KAF6155417.1"/>
    </source>
</evidence>
<dbReference type="Proteomes" id="UP000541444">
    <property type="component" value="Unassembled WGS sequence"/>
</dbReference>
<accession>A0A7J7MKN6</accession>
<dbReference type="AlphaFoldDB" id="A0A7J7MKN6"/>
<reference evidence="2 3" key="1">
    <citation type="journal article" date="2020" name="IScience">
        <title>Genome Sequencing of the Endangered Kingdonia uniflora (Circaeasteraceae, Ranunculales) Reveals Potential Mechanisms of Evolutionary Specialization.</title>
        <authorList>
            <person name="Sun Y."/>
            <person name="Deng T."/>
            <person name="Zhang A."/>
            <person name="Moore M.J."/>
            <person name="Landis J.B."/>
            <person name="Lin N."/>
            <person name="Zhang H."/>
            <person name="Zhang X."/>
            <person name="Huang J."/>
            <person name="Zhang X."/>
            <person name="Sun H."/>
            <person name="Wang H."/>
        </authorList>
    </citation>
    <scope>NUCLEOTIDE SEQUENCE [LARGE SCALE GENOMIC DNA]</scope>
    <source>
        <strain evidence="2">TB1705</strain>
        <tissue evidence="2">Leaf</tissue>
    </source>
</reference>
<feature type="region of interest" description="Disordered" evidence="1">
    <location>
        <begin position="21"/>
        <end position="44"/>
    </location>
</feature>
<proteinExistence type="predicted"/>
<feature type="compositionally biased region" description="Basic and acidic residues" evidence="1">
    <location>
        <begin position="28"/>
        <end position="44"/>
    </location>
</feature>
<gene>
    <name evidence="2" type="ORF">GIB67_019943</name>
</gene>
<protein>
    <submittedName>
        <fullName evidence="2">Uncharacterized protein</fullName>
    </submittedName>
</protein>
<name>A0A7J7MKN6_9MAGN</name>
<evidence type="ECO:0000313" key="3">
    <source>
        <dbReference type="Proteomes" id="UP000541444"/>
    </source>
</evidence>
<dbReference type="EMBL" id="JACGCM010001428">
    <property type="protein sequence ID" value="KAF6155417.1"/>
    <property type="molecule type" value="Genomic_DNA"/>
</dbReference>
<evidence type="ECO:0000256" key="1">
    <source>
        <dbReference type="SAM" id="MobiDB-lite"/>
    </source>
</evidence>
<organism evidence="2 3">
    <name type="scientific">Kingdonia uniflora</name>
    <dbReference type="NCBI Taxonomy" id="39325"/>
    <lineage>
        <taxon>Eukaryota</taxon>
        <taxon>Viridiplantae</taxon>
        <taxon>Streptophyta</taxon>
        <taxon>Embryophyta</taxon>
        <taxon>Tracheophyta</taxon>
        <taxon>Spermatophyta</taxon>
        <taxon>Magnoliopsida</taxon>
        <taxon>Ranunculales</taxon>
        <taxon>Circaeasteraceae</taxon>
        <taxon>Kingdonia</taxon>
    </lineage>
</organism>